<dbReference type="Pfam" id="PF15831">
    <property type="entry name" value="SMIM5_18_22"/>
    <property type="match status" value="1"/>
</dbReference>
<keyword evidence="4 5" id="KW-0472">Membrane</keyword>
<evidence type="ECO:0000256" key="5">
    <source>
        <dbReference type="SAM" id="Phobius"/>
    </source>
</evidence>
<dbReference type="AlphaFoldDB" id="A0A8D1M3Y9"/>
<evidence type="ECO:0000256" key="3">
    <source>
        <dbReference type="ARBA" id="ARBA00022989"/>
    </source>
</evidence>
<sequence length="155" mass="16746">GFSLGPPAPVKVGRQETHLRGWPSPALAWLQQPPGEWWGGAGCQGLRRCGSGSRKSSVLPGPGTCLAGKLQGRAGLEQELSATGQQVLGKLRSHQLFQSQWDTGAFVIFLIFLGVVLLLLLLVFIHCCCCSCCDRHSSRPQKERSWGVDNLALEP</sequence>
<comment type="subcellular location">
    <subcellularLocation>
        <location evidence="1">Membrane</location>
        <topology evidence="1">Single-pass membrane protein</topology>
    </subcellularLocation>
</comment>
<dbReference type="InterPro" id="IPR053081">
    <property type="entry name" value="SIM_Modulators"/>
</dbReference>
<dbReference type="Proteomes" id="UP000694571">
    <property type="component" value="Unplaced"/>
</dbReference>
<feature type="transmembrane region" description="Helical" evidence="5">
    <location>
        <begin position="105"/>
        <end position="125"/>
    </location>
</feature>
<dbReference type="GO" id="GO:0016020">
    <property type="term" value="C:membrane"/>
    <property type="evidence" value="ECO:0007669"/>
    <property type="project" value="UniProtKB-SubCell"/>
</dbReference>
<reference evidence="6" key="1">
    <citation type="submission" date="2025-08" db="UniProtKB">
        <authorList>
            <consortium name="Ensembl"/>
        </authorList>
    </citation>
    <scope>IDENTIFICATION</scope>
</reference>
<dbReference type="PANTHER" id="PTHR36982">
    <property type="entry name" value="CLCA DOMAIN-CONTAINING PROTEIN"/>
    <property type="match status" value="1"/>
</dbReference>
<dbReference type="InterPro" id="IPR031671">
    <property type="entry name" value="SMIM5/18/22"/>
</dbReference>
<organism evidence="6 7">
    <name type="scientific">Sus scrofa</name>
    <name type="common">Pig</name>
    <dbReference type="NCBI Taxonomy" id="9823"/>
    <lineage>
        <taxon>Eukaryota</taxon>
        <taxon>Metazoa</taxon>
        <taxon>Chordata</taxon>
        <taxon>Craniata</taxon>
        <taxon>Vertebrata</taxon>
        <taxon>Euteleostomi</taxon>
        <taxon>Mammalia</taxon>
        <taxon>Eutheria</taxon>
        <taxon>Laurasiatheria</taxon>
        <taxon>Artiodactyla</taxon>
        <taxon>Suina</taxon>
        <taxon>Suidae</taxon>
        <taxon>Sus</taxon>
    </lineage>
</organism>
<evidence type="ECO:0000256" key="1">
    <source>
        <dbReference type="ARBA" id="ARBA00004167"/>
    </source>
</evidence>
<evidence type="ECO:0000256" key="4">
    <source>
        <dbReference type="ARBA" id="ARBA00023136"/>
    </source>
</evidence>
<protein>
    <recommendedName>
        <fullName evidence="8">Small integral membrane protein 22</fullName>
    </recommendedName>
</protein>
<evidence type="ECO:0000313" key="6">
    <source>
        <dbReference type="Ensembl" id="ENSSSCP00050017337.1"/>
    </source>
</evidence>
<dbReference type="CDD" id="cd20255">
    <property type="entry name" value="CASIMO1_SMIM22"/>
    <property type="match status" value="1"/>
</dbReference>
<dbReference type="Ensembl" id="ENSSSCT00050041896.1">
    <property type="protein sequence ID" value="ENSSSCP00050017337.1"/>
    <property type="gene ID" value="ENSSSCG00050031156.1"/>
</dbReference>
<keyword evidence="3 5" id="KW-1133">Transmembrane helix</keyword>
<name>A0A8D1M3Y9_PIG</name>
<evidence type="ECO:0008006" key="8">
    <source>
        <dbReference type="Google" id="ProtNLM"/>
    </source>
</evidence>
<accession>A0A8D1M3Y9</accession>
<evidence type="ECO:0000313" key="7">
    <source>
        <dbReference type="Proteomes" id="UP000694571"/>
    </source>
</evidence>
<dbReference type="PANTHER" id="PTHR36982:SF3">
    <property type="entry name" value="SMALL INTEGRAL MEMBRANE PROTEIN 22"/>
    <property type="match status" value="1"/>
</dbReference>
<keyword evidence="2 5" id="KW-0812">Transmembrane</keyword>
<evidence type="ECO:0000256" key="2">
    <source>
        <dbReference type="ARBA" id="ARBA00022692"/>
    </source>
</evidence>
<proteinExistence type="predicted"/>